<evidence type="ECO:0000256" key="4">
    <source>
        <dbReference type="ARBA" id="ARBA00009038"/>
    </source>
</evidence>
<proteinExistence type="inferred from homology"/>
<keyword evidence="6 10" id="KW-0732">Signal</keyword>
<name>A0A8X8ABX4_POPTO</name>
<keyword evidence="7 10" id="KW-0256">Endoplasmic reticulum</keyword>
<feature type="transmembrane region" description="Helical" evidence="10">
    <location>
        <begin position="704"/>
        <end position="724"/>
    </location>
</feature>
<dbReference type="EMBL" id="JAAWWB010000004">
    <property type="protein sequence ID" value="KAG6783792.1"/>
    <property type="molecule type" value="Genomic_DNA"/>
</dbReference>
<evidence type="ECO:0000256" key="2">
    <source>
        <dbReference type="ARBA" id="ARBA00004477"/>
    </source>
</evidence>
<feature type="domain" description="Ribophorin II third" evidence="12">
    <location>
        <begin position="503"/>
        <end position="624"/>
    </location>
</feature>
<evidence type="ECO:0000256" key="1">
    <source>
        <dbReference type="ARBA" id="ARBA00002791"/>
    </source>
</evidence>
<dbReference type="Proteomes" id="UP000886885">
    <property type="component" value="Chromosome 2D"/>
</dbReference>
<comment type="subunit">
    <text evidence="10">Component of the oligosaccharyltransferase (OST) complex.</text>
</comment>
<comment type="similarity">
    <text evidence="4 10">Belongs to the SWP1 family.</text>
</comment>
<evidence type="ECO:0000259" key="12">
    <source>
        <dbReference type="Pfam" id="PF23860"/>
    </source>
</evidence>
<dbReference type="AlphaFoldDB" id="A0A8X8ABX4"/>
<evidence type="ECO:0000256" key="10">
    <source>
        <dbReference type="RuleBase" id="RU366029"/>
    </source>
</evidence>
<evidence type="ECO:0000259" key="13">
    <source>
        <dbReference type="Pfam" id="PF23861"/>
    </source>
</evidence>
<keyword evidence="8 10" id="KW-1133">Transmembrane helix</keyword>
<evidence type="ECO:0000256" key="8">
    <source>
        <dbReference type="ARBA" id="ARBA00022989"/>
    </source>
</evidence>
<comment type="function">
    <text evidence="1 10">Subunit of the oligosaccharyl transferase (OST) complex that catalyzes the initial transfer of a defined glycan (Glc(3)Man(9)GlcNAc(2) in eukaryotes) from the lipid carrier dolichol-pyrophosphate to an asparagine residue within an Asn-X-Ser/Thr consensus motif in nascent polypeptide chains, the first step in protein N-glycosylation. N-glycosylation occurs cotranslationally and the complex associates with the Sec61 complex at the channel-forming translocon complex that mediates protein translocation across the endoplasmic reticulum (ER). All subunits are required for a maximal enzyme activity.</text>
</comment>
<evidence type="ECO:0000256" key="5">
    <source>
        <dbReference type="ARBA" id="ARBA00022692"/>
    </source>
</evidence>
<dbReference type="GO" id="GO:0008250">
    <property type="term" value="C:oligosaccharyltransferase complex"/>
    <property type="evidence" value="ECO:0007669"/>
    <property type="project" value="UniProtKB-UniRule"/>
</dbReference>
<feature type="domain" description="Ribophorin II C-terminal" evidence="14">
    <location>
        <begin position="657"/>
        <end position="756"/>
    </location>
</feature>
<keyword evidence="16" id="KW-1185">Reference proteome</keyword>
<gene>
    <name evidence="15" type="ORF">POTOM_009466</name>
</gene>
<protein>
    <recommendedName>
        <fullName evidence="10">Dolichyl-diphosphooligosaccharide--protein glycosyltransferase subunit 2</fullName>
    </recommendedName>
    <alternativeName>
        <fullName evidence="10">Ribophorin-2</fullName>
    </alternativeName>
</protein>
<dbReference type="Pfam" id="PF25147">
    <property type="entry name" value="Ribophorin_II_C"/>
    <property type="match status" value="1"/>
</dbReference>
<dbReference type="InterPro" id="IPR055374">
    <property type="entry name" value="Ribophorin_II_3rd"/>
</dbReference>
<feature type="transmembrane region" description="Helical" evidence="10">
    <location>
        <begin position="730"/>
        <end position="752"/>
    </location>
</feature>
<dbReference type="InterPro" id="IPR055375">
    <property type="entry name" value="Ribophorin_II_2nd"/>
</dbReference>
<dbReference type="PANTHER" id="PTHR12640:SF0">
    <property type="entry name" value="DOLICHYL-DIPHOSPHOOLIGOSACCHARIDE--PROTEIN GLYCOSYLTRANSFERASE SUBUNIT 2"/>
    <property type="match status" value="1"/>
</dbReference>
<dbReference type="OrthoDB" id="432292at2759"/>
<keyword evidence="5 10" id="KW-0812">Transmembrane</keyword>
<dbReference type="InterPro" id="IPR056790">
    <property type="entry name" value="Ribophorin_II_C"/>
</dbReference>
<evidence type="ECO:0000256" key="6">
    <source>
        <dbReference type="ARBA" id="ARBA00022729"/>
    </source>
</evidence>
<comment type="caution">
    <text evidence="15">The sequence shown here is derived from an EMBL/GenBank/DDBJ whole genome shotgun (WGS) entry which is preliminary data.</text>
</comment>
<dbReference type="PANTHER" id="PTHR12640">
    <property type="entry name" value="RIBOPHORIN II"/>
    <property type="match status" value="1"/>
</dbReference>
<dbReference type="GO" id="GO:0006487">
    <property type="term" value="P:protein N-linked glycosylation"/>
    <property type="evidence" value="ECO:0007669"/>
    <property type="project" value="UniProtKB-UniRule"/>
</dbReference>
<evidence type="ECO:0000259" key="11">
    <source>
        <dbReference type="Pfam" id="PF05817"/>
    </source>
</evidence>
<dbReference type="Pfam" id="PF23860">
    <property type="entry name" value="Ribophorin_II_3rd"/>
    <property type="match status" value="1"/>
</dbReference>
<reference evidence="15" key="1">
    <citation type="journal article" date="2020" name="bioRxiv">
        <title>Hybrid origin of Populus tomentosa Carr. identified through genome sequencing and phylogenomic analysis.</title>
        <authorList>
            <person name="An X."/>
            <person name="Gao K."/>
            <person name="Chen Z."/>
            <person name="Li J."/>
            <person name="Yang X."/>
            <person name="Yang X."/>
            <person name="Zhou J."/>
            <person name="Guo T."/>
            <person name="Zhao T."/>
            <person name="Huang S."/>
            <person name="Miao D."/>
            <person name="Khan W.U."/>
            <person name="Rao P."/>
            <person name="Ye M."/>
            <person name="Lei B."/>
            <person name="Liao W."/>
            <person name="Wang J."/>
            <person name="Ji L."/>
            <person name="Li Y."/>
            <person name="Guo B."/>
            <person name="Mustafa N.S."/>
            <person name="Li S."/>
            <person name="Yun Q."/>
            <person name="Keller S.R."/>
            <person name="Mao J."/>
            <person name="Zhang R."/>
            <person name="Strauss S.H."/>
        </authorList>
    </citation>
    <scope>NUCLEOTIDE SEQUENCE</scope>
    <source>
        <strain evidence="15">GM15</strain>
        <tissue evidence="15">Leaf</tissue>
    </source>
</reference>
<feature type="domain" description="Ribophorin II N-terminal" evidence="11">
    <location>
        <begin position="30"/>
        <end position="353"/>
    </location>
</feature>
<feature type="signal peptide" evidence="10">
    <location>
        <begin position="1"/>
        <end position="23"/>
    </location>
</feature>
<dbReference type="InterPro" id="IPR008814">
    <property type="entry name" value="Swp1"/>
</dbReference>
<organism evidence="15 16">
    <name type="scientific">Populus tomentosa</name>
    <name type="common">Chinese white poplar</name>
    <dbReference type="NCBI Taxonomy" id="118781"/>
    <lineage>
        <taxon>Eukaryota</taxon>
        <taxon>Viridiplantae</taxon>
        <taxon>Streptophyta</taxon>
        <taxon>Embryophyta</taxon>
        <taxon>Tracheophyta</taxon>
        <taxon>Spermatophyta</taxon>
        <taxon>Magnoliopsida</taxon>
        <taxon>eudicotyledons</taxon>
        <taxon>Gunneridae</taxon>
        <taxon>Pentapetalae</taxon>
        <taxon>rosids</taxon>
        <taxon>fabids</taxon>
        <taxon>Malpighiales</taxon>
        <taxon>Salicaceae</taxon>
        <taxon>Saliceae</taxon>
        <taxon>Populus</taxon>
    </lineage>
</organism>
<evidence type="ECO:0000256" key="7">
    <source>
        <dbReference type="ARBA" id="ARBA00022824"/>
    </source>
</evidence>
<feature type="chain" id="PRO_5036516782" description="Dolichyl-diphosphooligosaccharide--protein glycosyltransferase subunit 2" evidence="10">
    <location>
        <begin position="24"/>
        <end position="765"/>
    </location>
</feature>
<feature type="transmembrane region" description="Helical" evidence="10">
    <location>
        <begin position="671"/>
        <end position="692"/>
    </location>
</feature>
<dbReference type="Pfam" id="PF23861">
    <property type="entry name" value="Ribophorin_II_2nd"/>
    <property type="match status" value="1"/>
</dbReference>
<comment type="pathway">
    <text evidence="3 10">Protein modification; protein glycosylation.</text>
</comment>
<sequence length="765" mass="82533">MAGSLEGYLVLIVAALICSSSFASSIFQPISDSHRSAALELFTPGDGSFFSLEETYEALRTFEVLGIDKKSDINTAACQSVLEILGSPSSALKDLFYALKVNGILKCDIEKDVFEGVASRLQATVSGAGALLDFYYSVGGLVLVKDQTSKDDLYLADAEGVFGSIKISVVTTLAWNSPSLIRALVELVAGVLRVGQCSRPTTGLLRSLFHNALSQSDGRWRYNSNNPESSTFAAGLALEALSGVVSLSSSEIDQSLIGTTKNDILKLFDSIEKYDDGAFYFDEKLVDAHEHQGPLSTTSSVVRGLTAFAAVTSGSLNLPSGKVLGLARFLLGIGIPGDAKDLFNQIDSLASLESNSVSIPLILSLPATVLSLTKKDALKVKVNTVLGSNAPPLTVKLVGVFRSGSKDTSLIEGQELKFNPESAVYALDALPKSIDVGKYTFVFEVSLFSLMHKGFFSSAFTSVYDKLKLLQMVLHDPDHLNLYATGGQTRIPIFVTGVVKVDSAEISVLDSDLGSTETKIDLTGENTVSLSANHLQKLRLSFQLSTSHGHAFKPHQAILKLTHETKVEHSFVVGSSGKQFEINLDFLGLVEKFFYLSGKYNVQLTVGDAVMENSFLKAIGHLDLDLPEPPEKAPQPPPQPLDQNLRYGPKAEITHIFRAPEKLPPKELSHAFLGLTLFPLLGFLVGLLRLGVNLKNFPSSSVPAMFAILFHLGIAAVLLLYALFWLKWDLFTTLKALGFLGAFLMFVGHRILSHLASISSKLKSA</sequence>
<dbReference type="Pfam" id="PF05817">
    <property type="entry name" value="Ribophorin_II"/>
    <property type="match status" value="1"/>
</dbReference>
<evidence type="ECO:0000313" key="15">
    <source>
        <dbReference type="EMBL" id="KAG6783792.1"/>
    </source>
</evidence>
<dbReference type="InterPro" id="IPR055373">
    <property type="entry name" value="Ribophorin_II_N"/>
</dbReference>
<evidence type="ECO:0000256" key="3">
    <source>
        <dbReference type="ARBA" id="ARBA00004922"/>
    </source>
</evidence>
<evidence type="ECO:0000259" key="14">
    <source>
        <dbReference type="Pfam" id="PF25147"/>
    </source>
</evidence>
<evidence type="ECO:0000256" key="9">
    <source>
        <dbReference type="ARBA" id="ARBA00023136"/>
    </source>
</evidence>
<accession>A0A8X8ABX4</accession>
<feature type="domain" description="Ribophorin II second" evidence="13">
    <location>
        <begin position="361"/>
        <end position="445"/>
    </location>
</feature>
<evidence type="ECO:0000313" key="16">
    <source>
        <dbReference type="Proteomes" id="UP000886885"/>
    </source>
</evidence>
<keyword evidence="9 10" id="KW-0472">Membrane</keyword>
<comment type="subcellular location">
    <subcellularLocation>
        <location evidence="2 10">Endoplasmic reticulum membrane</location>
        <topology evidence="2 10">Multi-pass membrane protein</topology>
    </subcellularLocation>
</comment>